<feature type="domain" description="Homing endonuclease LAGLIDADG" evidence="2">
    <location>
        <begin position="33"/>
        <end position="108"/>
    </location>
</feature>
<dbReference type="SUPFAM" id="SSF55608">
    <property type="entry name" value="Homing endonucleases"/>
    <property type="match status" value="1"/>
</dbReference>
<dbReference type="GeneID" id="11539210"/>
<evidence type="ECO:0000259" key="2">
    <source>
        <dbReference type="Pfam" id="PF00961"/>
    </source>
</evidence>
<keyword evidence="3" id="KW-0496">Mitochondrion</keyword>
<sequence length="188" mass="21540">MVASKCASREPATSPGKNRKGRISSKYTLHQRQVDPKTGRTYEPLLTCIANLLTCGLYYVTHHNNPPVNCYCVETSSVASNQLLVEYMSRFPIMSSKRLNFEDWAKVHQMNLSKEHLAAEGKAIIKQLKAGMNTGRSSFTWEHAFIRKKSSWVSHDSNDIRVDFLWNAIPVSNYRLIYSYMLGNFTLW</sequence>
<dbReference type="InterPro" id="IPR051289">
    <property type="entry name" value="LAGLIDADG_Endonuclease"/>
</dbReference>
<accession>H2ESJ3</accession>
<dbReference type="EMBL" id="JQ041882">
    <property type="protein sequence ID" value="AEX32669.1"/>
    <property type="molecule type" value="Genomic_DNA"/>
</dbReference>
<name>H2ESJ3_GIGMA</name>
<evidence type="ECO:0000256" key="1">
    <source>
        <dbReference type="SAM" id="MobiDB-lite"/>
    </source>
</evidence>
<reference evidence="3" key="1">
    <citation type="journal article" date="2012" name="New Phytol.">
        <title>The mitochondrial genome of the arbuscular mycorrhizal fungus Gigaspora margarita reveals two unsuspected trans-splicing events of group I introns.</title>
        <authorList>
            <person name="Pelin A."/>
            <person name="Pombert J.-F."/>
            <person name="Salvioli A."/>
            <person name="Bonen L."/>
            <person name="Bonfante P."/>
            <person name="Corradi N."/>
        </authorList>
    </citation>
    <scope>NUCLEOTIDE SEQUENCE</scope>
</reference>
<protein>
    <submittedName>
        <fullName evidence="3">Orf151</fullName>
    </submittedName>
</protein>
<dbReference type="GO" id="GO:0004519">
    <property type="term" value="F:endonuclease activity"/>
    <property type="evidence" value="ECO:0007669"/>
    <property type="project" value="InterPro"/>
</dbReference>
<feature type="region of interest" description="Disordered" evidence="1">
    <location>
        <begin position="1"/>
        <end position="21"/>
    </location>
</feature>
<dbReference type="InterPro" id="IPR027434">
    <property type="entry name" value="Homing_endonucl"/>
</dbReference>
<dbReference type="AlphaFoldDB" id="H2ESJ3"/>
<dbReference type="PANTHER" id="PTHR36181">
    <property type="entry name" value="INTRON-ENCODED ENDONUCLEASE AI3-RELATED"/>
    <property type="match status" value="1"/>
</dbReference>
<dbReference type="Gene3D" id="3.10.28.10">
    <property type="entry name" value="Homing endonucleases"/>
    <property type="match status" value="1"/>
</dbReference>
<dbReference type="Pfam" id="PF00961">
    <property type="entry name" value="LAGLIDADG_1"/>
    <property type="match status" value="1"/>
</dbReference>
<geneLocation type="mitochondrion" evidence="3"/>
<dbReference type="RefSeq" id="YP_005088169.1">
    <property type="nucleotide sequence ID" value="NC_016684.1"/>
</dbReference>
<evidence type="ECO:0000313" key="3">
    <source>
        <dbReference type="EMBL" id="AEX32669.1"/>
    </source>
</evidence>
<dbReference type="InterPro" id="IPR004860">
    <property type="entry name" value="LAGLIDADG_dom"/>
</dbReference>
<gene>
    <name evidence="3" type="primary">orf151</name>
</gene>
<proteinExistence type="predicted"/>
<dbReference type="GO" id="GO:0005739">
    <property type="term" value="C:mitochondrion"/>
    <property type="evidence" value="ECO:0007669"/>
    <property type="project" value="UniProtKB-ARBA"/>
</dbReference>
<organism evidence="3">
    <name type="scientific">Gigaspora margarita</name>
    <dbReference type="NCBI Taxonomy" id="4874"/>
    <lineage>
        <taxon>Eukaryota</taxon>
        <taxon>Fungi</taxon>
        <taxon>Fungi incertae sedis</taxon>
        <taxon>Mucoromycota</taxon>
        <taxon>Glomeromycotina</taxon>
        <taxon>Glomeromycetes</taxon>
        <taxon>Diversisporales</taxon>
        <taxon>Gigasporaceae</taxon>
        <taxon>Gigaspora</taxon>
    </lineage>
</organism>
<dbReference type="PANTHER" id="PTHR36181:SF1">
    <property type="entry name" value="LAGLIDADG ENDONUCLEASE"/>
    <property type="match status" value="1"/>
</dbReference>